<keyword evidence="9 10" id="KW-0961">Cell wall biogenesis/degradation</keyword>
<feature type="domain" description="Glycosyltransferase family 28 N-terminal" evidence="11">
    <location>
        <begin position="6"/>
        <end position="144"/>
    </location>
</feature>
<dbReference type="NCBIfam" id="TIGR01133">
    <property type="entry name" value="murG"/>
    <property type="match status" value="1"/>
</dbReference>
<dbReference type="Proteomes" id="UP000278746">
    <property type="component" value="Unassembled WGS sequence"/>
</dbReference>
<accession>A0A3M7TT14</accession>
<keyword evidence="4 10" id="KW-0808">Transferase</keyword>
<dbReference type="Pfam" id="PF04101">
    <property type="entry name" value="Glyco_tran_28_C"/>
    <property type="match status" value="1"/>
</dbReference>
<evidence type="ECO:0000256" key="1">
    <source>
        <dbReference type="ARBA" id="ARBA00022475"/>
    </source>
</evidence>
<dbReference type="OrthoDB" id="9808936at2"/>
<keyword evidence="2 10" id="KW-0132">Cell division</keyword>
<comment type="function">
    <text evidence="10">Cell wall formation. Catalyzes the transfer of a GlcNAc subunit on undecaprenyl-pyrophosphoryl-MurNAc-pentapeptide (lipid intermediate I) to form undecaprenyl-pyrophosphoryl-MurNAc-(pentapeptide)GlcNAc (lipid intermediate II).</text>
</comment>
<evidence type="ECO:0000256" key="4">
    <source>
        <dbReference type="ARBA" id="ARBA00022679"/>
    </source>
</evidence>
<organism evidence="13 14">
    <name type="scientific">Alteribacter keqinensis</name>
    <dbReference type="NCBI Taxonomy" id="2483800"/>
    <lineage>
        <taxon>Bacteria</taxon>
        <taxon>Bacillati</taxon>
        <taxon>Bacillota</taxon>
        <taxon>Bacilli</taxon>
        <taxon>Bacillales</taxon>
        <taxon>Bacillaceae</taxon>
        <taxon>Alteribacter</taxon>
    </lineage>
</organism>
<gene>
    <name evidence="10" type="primary">murG</name>
    <name evidence="13" type="ORF">EBO34_01025</name>
</gene>
<evidence type="ECO:0000256" key="9">
    <source>
        <dbReference type="ARBA" id="ARBA00023316"/>
    </source>
</evidence>
<keyword evidence="1 10" id="KW-1003">Cell membrane</keyword>
<dbReference type="CDD" id="cd03785">
    <property type="entry name" value="GT28_MurG"/>
    <property type="match status" value="1"/>
</dbReference>
<evidence type="ECO:0000256" key="5">
    <source>
        <dbReference type="ARBA" id="ARBA00022960"/>
    </source>
</evidence>
<dbReference type="InterPro" id="IPR006009">
    <property type="entry name" value="GlcNAc_MurG"/>
</dbReference>
<dbReference type="RefSeq" id="WP_122896109.1">
    <property type="nucleotide sequence ID" value="NZ_RHIB01000001.1"/>
</dbReference>
<reference evidence="13 14" key="1">
    <citation type="submission" date="2018-10" db="EMBL/GenBank/DDBJ databases">
        <title>Bacillus Keqinensis sp. nov., a moderately halophilic bacterium isolated from a saline-alkaline lake.</title>
        <authorList>
            <person name="Wang H."/>
        </authorList>
    </citation>
    <scope>NUCLEOTIDE SEQUENCE [LARGE SCALE GENOMIC DNA]</scope>
    <source>
        <strain evidence="13 14">KQ-3</strain>
    </source>
</reference>
<comment type="caution">
    <text evidence="10">Lacks conserved residue(s) required for the propagation of feature annotation.</text>
</comment>
<keyword evidence="7 10" id="KW-0472">Membrane</keyword>
<evidence type="ECO:0000259" key="12">
    <source>
        <dbReference type="Pfam" id="PF04101"/>
    </source>
</evidence>
<sequence>MTKKTIVFTGGGSAGHVTPNIAIINELDQSKWDIKYIGSKKGIEKELIEKRNIPYYSIRSGKLRRYIDKENIIDMFRVIKGCQEARSVLKKLKPSLVFSKGGFVSVPVIIAARSLGIPIFIHESDMTPGLANKISQRFSTRIFTSFEETRKYFPSAKTTVIGSPIRKEILAGSAEKGRAMLDFTRKLPVLTIMGGSLGAKKINDSVRGSLNELTKDYQIVHLCGKGNLDENLTGVNGYKQFEYVNEELADILAATDMVITRGGSNAIFEFLALHIPMIIIPLTKKQSRGDQILNAQSFEEKGFALKLEEEDLTEVSLKKALDTLKKRRNDYVEMMKSSKESSALDILVKEINEYQ</sequence>
<feature type="binding site" evidence="10">
    <location>
        <position position="196"/>
    </location>
    <ligand>
        <name>UDP-N-acetyl-alpha-D-glucosamine</name>
        <dbReference type="ChEBI" id="CHEBI:57705"/>
    </ligand>
</feature>
<keyword evidence="6 10" id="KW-0573">Peptidoglycan synthesis</keyword>
<feature type="binding site" evidence="10">
    <location>
        <begin position="13"/>
        <end position="15"/>
    </location>
    <ligand>
        <name>UDP-N-acetyl-alpha-D-glucosamine</name>
        <dbReference type="ChEBI" id="CHEBI:57705"/>
    </ligand>
</feature>
<feature type="domain" description="Glycosyl transferase family 28 C-terminal" evidence="12">
    <location>
        <begin position="189"/>
        <end position="346"/>
    </location>
</feature>
<comment type="pathway">
    <text evidence="10">Cell wall biogenesis; peptidoglycan biosynthesis.</text>
</comment>
<proteinExistence type="inferred from homology"/>
<dbReference type="GO" id="GO:0051301">
    <property type="term" value="P:cell division"/>
    <property type="evidence" value="ECO:0007669"/>
    <property type="project" value="UniProtKB-KW"/>
</dbReference>
<dbReference type="UniPathway" id="UPA00219"/>
<dbReference type="InterPro" id="IPR007235">
    <property type="entry name" value="Glyco_trans_28_C"/>
</dbReference>
<evidence type="ECO:0000313" key="13">
    <source>
        <dbReference type="EMBL" id="RNA68583.1"/>
    </source>
</evidence>
<comment type="subcellular location">
    <subcellularLocation>
        <location evidence="10">Cell membrane</location>
        <topology evidence="10">Peripheral membrane protein</topology>
        <orientation evidence="10">Cytoplasmic side</orientation>
    </subcellularLocation>
</comment>
<dbReference type="Gene3D" id="3.40.50.2000">
    <property type="entry name" value="Glycogen Phosphorylase B"/>
    <property type="match status" value="2"/>
</dbReference>
<evidence type="ECO:0000256" key="8">
    <source>
        <dbReference type="ARBA" id="ARBA00023306"/>
    </source>
</evidence>
<dbReference type="PANTHER" id="PTHR21015:SF27">
    <property type="entry name" value="UDP-N-ACETYLGLUCOSAMINE--N-ACETYLMURAMYL-(PENTAPEPTIDE) PYROPHOSPHORYL-UNDECAPRENOL N-ACETYLGLUCOSAMINE TRANSFERASE"/>
    <property type="match status" value="1"/>
</dbReference>
<dbReference type="GO" id="GO:0051991">
    <property type="term" value="F:UDP-N-acetyl-D-glucosamine:N-acetylmuramoyl-L-alanyl-D-glutamyl-meso-2,6-diaminopimelyl-D-alanyl-D-alanine-diphosphoundecaprenol 4-beta-N-acetylglucosaminlytransferase activity"/>
    <property type="evidence" value="ECO:0007669"/>
    <property type="project" value="RHEA"/>
</dbReference>
<dbReference type="Pfam" id="PF03033">
    <property type="entry name" value="Glyco_transf_28"/>
    <property type="match status" value="1"/>
</dbReference>
<dbReference type="NCBIfam" id="NF009102">
    <property type="entry name" value="PRK12446.1"/>
    <property type="match status" value="1"/>
</dbReference>
<dbReference type="GO" id="GO:0005886">
    <property type="term" value="C:plasma membrane"/>
    <property type="evidence" value="ECO:0007669"/>
    <property type="project" value="UniProtKB-SubCell"/>
</dbReference>
<keyword evidence="8 10" id="KW-0131">Cell cycle</keyword>
<dbReference type="EMBL" id="RHIB01000001">
    <property type="protein sequence ID" value="RNA68583.1"/>
    <property type="molecule type" value="Genomic_DNA"/>
</dbReference>
<keyword evidence="5 10" id="KW-0133">Cell shape</keyword>
<comment type="catalytic activity">
    <reaction evidence="10">
        <text>di-trans,octa-cis-undecaprenyl diphospho-N-acetyl-alpha-D-muramoyl-L-alanyl-D-glutamyl-meso-2,6-diaminopimeloyl-D-alanyl-D-alanine + UDP-N-acetyl-alpha-D-glucosamine = di-trans,octa-cis-undecaprenyl diphospho-[N-acetyl-alpha-D-glucosaminyl-(1-&gt;4)]-N-acetyl-alpha-D-muramoyl-L-alanyl-D-glutamyl-meso-2,6-diaminopimeloyl-D-alanyl-D-alanine + UDP + H(+)</text>
        <dbReference type="Rhea" id="RHEA:31227"/>
        <dbReference type="ChEBI" id="CHEBI:15378"/>
        <dbReference type="ChEBI" id="CHEBI:57705"/>
        <dbReference type="ChEBI" id="CHEBI:58223"/>
        <dbReference type="ChEBI" id="CHEBI:61387"/>
        <dbReference type="ChEBI" id="CHEBI:61388"/>
        <dbReference type="EC" id="2.4.1.227"/>
    </reaction>
</comment>
<evidence type="ECO:0000256" key="2">
    <source>
        <dbReference type="ARBA" id="ARBA00022618"/>
    </source>
</evidence>
<feature type="binding site" evidence="10">
    <location>
        <position position="166"/>
    </location>
    <ligand>
        <name>UDP-N-acetyl-alpha-D-glucosamine</name>
        <dbReference type="ChEBI" id="CHEBI:57705"/>
    </ligand>
</feature>
<dbReference type="GO" id="GO:0008360">
    <property type="term" value="P:regulation of cell shape"/>
    <property type="evidence" value="ECO:0007669"/>
    <property type="project" value="UniProtKB-KW"/>
</dbReference>
<dbReference type="GO" id="GO:0050511">
    <property type="term" value="F:undecaprenyldiphospho-muramoylpentapeptide beta-N-acetylglucosaminyltransferase activity"/>
    <property type="evidence" value="ECO:0007669"/>
    <property type="project" value="UniProtKB-UniRule"/>
</dbReference>
<keyword evidence="14" id="KW-1185">Reference proteome</keyword>
<feature type="binding site" evidence="10">
    <location>
        <position position="291"/>
    </location>
    <ligand>
        <name>UDP-N-acetyl-alpha-D-glucosamine</name>
        <dbReference type="ChEBI" id="CHEBI:57705"/>
    </ligand>
</feature>
<dbReference type="AlphaFoldDB" id="A0A3M7TT14"/>
<dbReference type="PANTHER" id="PTHR21015">
    <property type="entry name" value="UDP-N-ACETYLGLUCOSAMINE--N-ACETYLMURAMYL-(PENTAPEPTIDE) PYROPHOSPHORYL-UNDECAPRENOL N-ACETYLGLUCOSAMINE TRANSFERASE 1"/>
    <property type="match status" value="1"/>
</dbReference>
<evidence type="ECO:0000259" key="11">
    <source>
        <dbReference type="Pfam" id="PF03033"/>
    </source>
</evidence>
<evidence type="ECO:0000256" key="10">
    <source>
        <dbReference type="HAMAP-Rule" id="MF_00033"/>
    </source>
</evidence>
<dbReference type="GO" id="GO:0005975">
    <property type="term" value="P:carbohydrate metabolic process"/>
    <property type="evidence" value="ECO:0007669"/>
    <property type="project" value="InterPro"/>
</dbReference>
<keyword evidence="3 10" id="KW-0328">Glycosyltransferase</keyword>
<dbReference type="SUPFAM" id="SSF53756">
    <property type="entry name" value="UDP-Glycosyltransferase/glycogen phosphorylase"/>
    <property type="match status" value="1"/>
</dbReference>
<evidence type="ECO:0000256" key="3">
    <source>
        <dbReference type="ARBA" id="ARBA00022676"/>
    </source>
</evidence>
<evidence type="ECO:0000256" key="6">
    <source>
        <dbReference type="ARBA" id="ARBA00022984"/>
    </source>
</evidence>
<name>A0A3M7TT14_9BACI</name>
<dbReference type="GO" id="GO:0071555">
    <property type="term" value="P:cell wall organization"/>
    <property type="evidence" value="ECO:0007669"/>
    <property type="project" value="UniProtKB-KW"/>
</dbReference>
<dbReference type="EC" id="2.4.1.227" evidence="10"/>
<dbReference type="HAMAP" id="MF_00033">
    <property type="entry name" value="MurG"/>
    <property type="match status" value="1"/>
</dbReference>
<dbReference type="GO" id="GO:0009252">
    <property type="term" value="P:peptidoglycan biosynthetic process"/>
    <property type="evidence" value="ECO:0007669"/>
    <property type="project" value="UniProtKB-UniRule"/>
</dbReference>
<comment type="caution">
    <text evidence="13">The sequence shown here is derived from an EMBL/GenBank/DDBJ whole genome shotgun (WGS) entry which is preliminary data.</text>
</comment>
<protein>
    <recommendedName>
        <fullName evidence="10">UDP-N-acetylglucosamine--N-acetylmuramyl-(pentapeptide) pyrophosphoryl-undecaprenol N-acetylglucosamine transferase</fullName>
        <ecNumber evidence="10">2.4.1.227</ecNumber>
    </recommendedName>
    <alternativeName>
        <fullName evidence="10">Undecaprenyl-PP-MurNAc-pentapeptide-UDPGlcNAc GlcNAc transferase</fullName>
    </alternativeName>
</protein>
<evidence type="ECO:0000256" key="7">
    <source>
        <dbReference type="ARBA" id="ARBA00023136"/>
    </source>
</evidence>
<evidence type="ECO:0000313" key="14">
    <source>
        <dbReference type="Proteomes" id="UP000278746"/>
    </source>
</evidence>
<comment type="similarity">
    <text evidence="10">Belongs to the glycosyltransferase 28 family. MurG subfamily.</text>
</comment>
<dbReference type="InterPro" id="IPR004276">
    <property type="entry name" value="GlycoTrans_28_N"/>
</dbReference>